<evidence type="ECO:0000256" key="6">
    <source>
        <dbReference type="SAM" id="Phobius"/>
    </source>
</evidence>
<proteinExistence type="predicted"/>
<feature type="coiled-coil region" evidence="5">
    <location>
        <begin position="172"/>
        <end position="199"/>
    </location>
</feature>
<reference evidence="8" key="1">
    <citation type="journal article" date="2019" name="Int. J. Syst. Evol. Microbiol.">
        <title>The Global Catalogue of Microorganisms (GCM) 10K type strain sequencing project: providing services to taxonomists for standard genome sequencing and annotation.</title>
        <authorList>
            <consortium name="The Broad Institute Genomics Platform"/>
            <consortium name="The Broad Institute Genome Sequencing Center for Infectious Disease"/>
            <person name="Wu L."/>
            <person name="Ma J."/>
        </authorList>
    </citation>
    <scope>NUCLEOTIDE SEQUENCE [LARGE SCALE GENOMIC DNA]</scope>
    <source>
        <strain evidence="8">JCM 17664</strain>
    </source>
</reference>
<keyword evidence="5" id="KW-0175">Coiled coil</keyword>
<evidence type="ECO:0000256" key="5">
    <source>
        <dbReference type="SAM" id="Coils"/>
    </source>
</evidence>
<keyword evidence="3 6" id="KW-1133">Transmembrane helix</keyword>
<comment type="subcellular location">
    <subcellularLocation>
        <location evidence="1">Membrane</location>
        <topology evidence="1">Single-pass membrane protein</topology>
    </subcellularLocation>
</comment>
<accession>A0ABP8FSD0</accession>
<dbReference type="PANTHER" id="PTHR30386">
    <property type="entry name" value="MEMBRANE FUSION SUBUNIT OF EMRAB-TOLC MULTIDRUG EFFLUX PUMP"/>
    <property type="match status" value="1"/>
</dbReference>
<dbReference type="InterPro" id="IPR050739">
    <property type="entry name" value="MFP"/>
</dbReference>
<evidence type="ECO:0000256" key="4">
    <source>
        <dbReference type="ARBA" id="ARBA00023136"/>
    </source>
</evidence>
<dbReference type="Proteomes" id="UP001501207">
    <property type="component" value="Unassembled WGS sequence"/>
</dbReference>
<keyword evidence="2 6" id="KW-0812">Transmembrane</keyword>
<organism evidence="7 8">
    <name type="scientific">Compostibacter hankyongensis</name>
    <dbReference type="NCBI Taxonomy" id="1007089"/>
    <lineage>
        <taxon>Bacteria</taxon>
        <taxon>Pseudomonadati</taxon>
        <taxon>Bacteroidota</taxon>
        <taxon>Chitinophagia</taxon>
        <taxon>Chitinophagales</taxon>
        <taxon>Chitinophagaceae</taxon>
        <taxon>Compostibacter</taxon>
    </lineage>
</organism>
<evidence type="ECO:0000256" key="1">
    <source>
        <dbReference type="ARBA" id="ARBA00004167"/>
    </source>
</evidence>
<evidence type="ECO:0000313" key="8">
    <source>
        <dbReference type="Proteomes" id="UP001501207"/>
    </source>
</evidence>
<evidence type="ECO:0000256" key="2">
    <source>
        <dbReference type="ARBA" id="ARBA00022692"/>
    </source>
</evidence>
<protein>
    <submittedName>
        <fullName evidence="7">HlyD family efflux transporter periplasmic adaptor subunit</fullName>
    </submittedName>
</protein>
<feature type="transmembrane region" description="Helical" evidence="6">
    <location>
        <begin position="29"/>
        <end position="51"/>
    </location>
</feature>
<evidence type="ECO:0000256" key="3">
    <source>
        <dbReference type="ARBA" id="ARBA00022989"/>
    </source>
</evidence>
<dbReference type="EMBL" id="BAABFN010000004">
    <property type="protein sequence ID" value="GAA4309935.1"/>
    <property type="molecule type" value="Genomic_DNA"/>
</dbReference>
<gene>
    <name evidence="7" type="ORF">GCM10023143_18060</name>
</gene>
<keyword evidence="4 6" id="KW-0472">Membrane</keyword>
<sequence length="432" mass="49242">MPEEITTLNSLSIRSEEVQEIIGRPPNWIVRWGITVFFIILLIVVALSWFIQYPDIVTASFRLTSINAPKSVIAHADGQLIKLFIKDHDQVHQGQILGFIESTSDPEEVLGLSRMADTLSAMINADQTEGIQLFARKHFTNLGSLQTDFQTFNQSLLQFKAYLSSGYYQEKKDILTKDLDNLKHLEDNLLQQKEIATRDFQLSQQSYHIQETLAVTKVIAPLEFKQEESKFLNKKLPLTQLNASIISNKSSQNELEDQLLELKKNISEQKITFLQAINTLQSAISAWKYRYLLMAPVDGHVSFTSLLQENQIVENGDQLFYITPKNTGYMGTMLISQFNMGKIKQGERVLIKFAGYPFEEYGSVNGRISAISNVPLDSGYLVKVFLPEQLKTNYNKELAYREGMSGSGEIITENRRLIENFFYNIRKALGSR</sequence>
<dbReference type="PANTHER" id="PTHR30386:SF26">
    <property type="entry name" value="TRANSPORT PROTEIN COMB"/>
    <property type="match status" value="1"/>
</dbReference>
<keyword evidence="8" id="KW-1185">Reference proteome</keyword>
<comment type="caution">
    <text evidence="7">The sequence shown here is derived from an EMBL/GenBank/DDBJ whole genome shotgun (WGS) entry which is preliminary data.</text>
</comment>
<name>A0ABP8FSD0_9BACT</name>
<evidence type="ECO:0000313" key="7">
    <source>
        <dbReference type="EMBL" id="GAA4309935.1"/>
    </source>
</evidence>
<dbReference type="RefSeq" id="WP_344978408.1">
    <property type="nucleotide sequence ID" value="NZ_BAABFN010000004.1"/>
</dbReference>
<dbReference type="PRINTS" id="PR01490">
    <property type="entry name" value="RTXTOXIND"/>
</dbReference>